<protein>
    <submittedName>
        <fullName evidence="1">Uncharacterized protein</fullName>
    </submittedName>
</protein>
<comment type="caution">
    <text evidence="1">The sequence shown here is derived from an EMBL/GenBank/DDBJ whole genome shotgun (WGS) entry which is preliminary data.</text>
</comment>
<accession>A0ACC2ZW90</accession>
<gene>
    <name evidence="1" type="ORF">H2198_008830</name>
</gene>
<dbReference type="EMBL" id="JAPDRQ010000229">
    <property type="protein sequence ID" value="KAJ9651901.1"/>
    <property type="molecule type" value="Genomic_DNA"/>
</dbReference>
<sequence>MSIPTTRVHEWIRDGFIISTDPALIDVKAVNAAFASDQLAWAKALPEDELKTMLERSVCFGLYSPTAPGLPTPDPANEYTDSAGPTGQQGPVGTLHEIAGHVQSPQPASASSAREQEQGVTSDKPAMIGLARLITDCVTVVWLTDVYVLPEWQGQGLGSWLNRCVKEWVDMMPNLRRLSLIAAEGRLEQSYAKIFGTQKMEDEGTGYRIYSAKGRGGQV</sequence>
<proteinExistence type="predicted"/>
<reference evidence="1" key="1">
    <citation type="submission" date="2022-10" db="EMBL/GenBank/DDBJ databases">
        <title>Culturing micro-colonial fungi from biological soil crusts in the Mojave desert and describing Neophaeococcomyces mojavensis, and introducing the new genera and species Taxawa tesnikishii.</title>
        <authorList>
            <person name="Kurbessoian T."/>
            <person name="Stajich J.E."/>
        </authorList>
    </citation>
    <scope>NUCLEOTIDE SEQUENCE</scope>
    <source>
        <strain evidence="1">JES_112</strain>
    </source>
</reference>
<organism evidence="1 2">
    <name type="scientific">Neophaeococcomyces mojaviensis</name>
    <dbReference type="NCBI Taxonomy" id="3383035"/>
    <lineage>
        <taxon>Eukaryota</taxon>
        <taxon>Fungi</taxon>
        <taxon>Dikarya</taxon>
        <taxon>Ascomycota</taxon>
        <taxon>Pezizomycotina</taxon>
        <taxon>Eurotiomycetes</taxon>
        <taxon>Chaetothyriomycetidae</taxon>
        <taxon>Chaetothyriales</taxon>
        <taxon>Chaetothyriales incertae sedis</taxon>
        <taxon>Neophaeococcomyces</taxon>
    </lineage>
</organism>
<dbReference type="Proteomes" id="UP001172386">
    <property type="component" value="Unassembled WGS sequence"/>
</dbReference>
<keyword evidence="2" id="KW-1185">Reference proteome</keyword>
<name>A0ACC2ZW90_9EURO</name>
<evidence type="ECO:0000313" key="1">
    <source>
        <dbReference type="EMBL" id="KAJ9651901.1"/>
    </source>
</evidence>
<evidence type="ECO:0000313" key="2">
    <source>
        <dbReference type="Proteomes" id="UP001172386"/>
    </source>
</evidence>